<dbReference type="FunFam" id="2.40.50.140:FF:000043">
    <property type="entry name" value="DNA-directed RNA polymerase II subunit RPB7"/>
    <property type="match status" value="1"/>
</dbReference>
<accession>A0A0D2VJJ5</accession>
<dbReference type="CDD" id="cd04329">
    <property type="entry name" value="RNAP_II_Rpb7_N"/>
    <property type="match status" value="1"/>
</dbReference>
<feature type="domain" description="RNA polymerase Rpb7-like N-terminal" evidence="6">
    <location>
        <begin position="13"/>
        <end position="66"/>
    </location>
</feature>
<evidence type="ECO:0000256" key="5">
    <source>
        <dbReference type="ARBA" id="ARBA00023242"/>
    </source>
</evidence>
<dbReference type="AlphaFoldDB" id="A0A0D2VJJ5"/>
<dbReference type="InterPro" id="IPR012340">
    <property type="entry name" value="NA-bd_OB-fold"/>
</dbReference>
<dbReference type="InterPro" id="IPR036898">
    <property type="entry name" value="RNA_pol_Rpb7-like_N_sf"/>
</dbReference>
<evidence type="ECO:0000256" key="2">
    <source>
        <dbReference type="ARBA" id="ARBA00009307"/>
    </source>
</evidence>
<dbReference type="GO" id="GO:0060213">
    <property type="term" value="P:positive regulation of nuclear-transcribed mRNA poly(A) tail shortening"/>
    <property type="evidence" value="ECO:0007669"/>
    <property type="project" value="TreeGrafter"/>
</dbReference>
<dbReference type="eggNOG" id="KOG3298">
    <property type="taxonomic scope" value="Eukaryota"/>
</dbReference>
<dbReference type="InterPro" id="IPR045113">
    <property type="entry name" value="Rpb7-like"/>
</dbReference>
<name>A0A0D2VJJ5_CAPO3</name>
<evidence type="ECO:0000256" key="1">
    <source>
        <dbReference type="ARBA" id="ARBA00004123"/>
    </source>
</evidence>
<protein>
    <submittedName>
        <fullName evidence="7">RNA polymerase II core subunit</fullName>
    </submittedName>
</protein>
<evidence type="ECO:0000259" key="6">
    <source>
        <dbReference type="Pfam" id="PF03876"/>
    </source>
</evidence>
<dbReference type="CDD" id="cd04462">
    <property type="entry name" value="S1_RNAPII_Rpb7"/>
    <property type="match status" value="1"/>
</dbReference>
<keyword evidence="3" id="KW-0240">DNA-directed RNA polymerase</keyword>
<evidence type="ECO:0000256" key="4">
    <source>
        <dbReference type="ARBA" id="ARBA00023163"/>
    </source>
</evidence>
<dbReference type="GO" id="GO:0000932">
    <property type="term" value="C:P-body"/>
    <property type="evidence" value="ECO:0007669"/>
    <property type="project" value="TreeGrafter"/>
</dbReference>
<keyword evidence="4" id="KW-0804">Transcription</keyword>
<dbReference type="PhylomeDB" id="A0A0D2VJJ5"/>
<dbReference type="FunCoup" id="A0A0D2VJJ5">
    <property type="interactions" value="448"/>
</dbReference>
<dbReference type="GO" id="GO:0006367">
    <property type="term" value="P:transcription initiation at RNA polymerase II promoter"/>
    <property type="evidence" value="ECO:0007669"/>
    <property type="project" value="TreeGrafter"/>
</dbReference>
<dbReference type="InterPro" id="IPR005576">
    <property type="entry name" value="Rpb7-like_N"/>
</dbReference>
<dbReference type="SUPFAM" id="SSF88798">
    <property type="entry name" value="N-terminal, heterodimerisation domain of RBP7 (RpoE)"/>
    <property type="match status" value="1"/>
</dbReference>
<evidence type="ECO:0000256" key="3">
    <source>
        <dbReference type="ARBA" id="ARBA00022478"/>
    </source>
</evidence>
<dbReference type="SUPFAM" id="SSF50249">
    <property type="entry name" value="Nucleic acid-binding proteins"/>
    <property type="match status" value="1"/>
</dbReference>
<dbReference type="GO" id="GO:0045948">
    <property type="term" value="P:positive regulation of translational initiation"/>
    <property type="evidence" value="ECO:0007669"/>
    <property type="project" value="TreeGrafter"/>
</dbReference>
<dbReference type="Proteomes" id="UP000008743">
    <property type="component" value="Unassembled WGS sequence"/>
</dbReference>
<dbReference type="EMBL" id="KE346361">
    <property type="protein sequence ID" value="KJE90132.1"/>
    <property type="molecule type" value="Genomic_DNA"/>
</dbReference>
<keyword evidence="8" id="KW-1185">Reference proteome</keyword>
<dbReference type="OMA" id="TMRQPGL"/>
<dbReference type="GO" id="GO:0003727">
    <property type="term" value="F:single-stranded RNA binding"/>
    <property type="evidence" value="ECO:0007669"/>
    <property type="project" value="TreeGrafter"/>
</dbReference>
<keyword evidence="5" id="KW-0539">Nucleus</keyword>
<dbReference type="GO" id="GO:0031369">
    <property type="term" value="F:translation initiation factor binding"/>
    <property type="evidence" value="ECO:0007669"/>
    <property type="project" value="TreeGrafter"/>
</dbReference>
<evidence type="ECO:0000313" key="7">
    <source>
        <dbReference type="EMBL" id="KJE90132.1"/>
    </source>
</evidence>
<dbReference type="Gene3D" id="3.30.1490.120">
    <property type="entry name" value="RNA polymerase Rpb7-like, N-terminal domain"/>
    <property type="match status" value="1"/>
</dbReference>
<dbReference type="RefSeq" id="XP_004364349.1">
    <property type="nucleotide sequence ID" value="XM_004364292.2"/>
</dbReference>
<reference evidence="8" key="1">
    <citation type="submission" date="2011-02" db="EMBL/GenBank/DDBJ databases">
        <title>The Genome Sequence of Capsaspora owczarzaki ATCC 30864.</title>
        <authorList>
            <person name="Russ C."/>
            <person name="Cuomo C."/>
            <person name="Burger G."/>
            <person name="Gray M.W."/>
            <person name="Holland P.W.H."/>
            <person name="King N."/>
            <person name="Lang F.B.F."/>
            <person name="Roger A.J."/>
            <person name="Ruiz-Trillo I."/>
            <person name="Young S.K."/>
            <person name="Zeng Q."/>
            <person name="Gargeya S."/>
            <person name="Alvarado L."/>
            <person name="Berlin A."/>
            <person name="Chapman S.B."/>
            <person name="Chen Z."/>
            <person name="Freedman E."/>
            <person name="Gellesch M."/>
            <person name="Goldberg J."/>
            <person name="Griggs A."/>
            <person name="Gujja S."/>
            <person name="Heilman E."/>
            <person name="Heiman D."/>
            <person name="Howarth C."/>
            <person name="Mehta T."/>
            <person name="Neiman D."/>
            <person name="Pearson M."/>
            <person name="Roberts A."/>
            <person name="Saif S."/>
            <person name="Shea T."/>
            <person name="Shenoy N."/>
            <person name="Sisk P."/>
            <person name="Stolte C."/>
            <person name="Sykes S."/>
            <person name="White J."/>
            <person name="Yandava C."/>
            <person name="Haas B."/>
            <person name="Nusbaum C."/>
            <person name="Birren B."/>
        </authorList>
    </citation>
    <scope>NUCLEOTIDE SEQUENCE</scope>
    <source>
        <strain evidence="8">ATCC 30864</strain>
    </source>
</reference>
<dbReference type="InParanoid" id="A0A0D2VJJ5"/>
<dbReference type="GO" id="GO:0005665">
    <property type="term" value="C:RNA polymerase II, core complex"/>
    <property type="evidence" value="ECO:0007669"/>
    <property type="project" value="TreeGrafter"/>
</dbReference>
<gene>
    <name evidence="7" type="ORF">CAOG_001481</name>
</gene>
<sequence>MFFYMTLDKEIVLHPKYFGPRLRQALMEKLYTEVEGTCDGERGFIVAITSLSEEHLGRGRLMAGKGLVSYHVQYQAVVFRPVKGEVMDAIVTVVNKMGFFAEAGPISIFVSQVGGMPSEYSFDVTSNPPCFKSADMTIGAITVGSQVRLRIAGMRIDAESITTVGTIKDDYLGFIA</sequence>
<dbReference type="PANTHER" id="PTHR12709">
    <property type="entry name" value="DNA-DIRECTED RNA POLYMERASE II, III"/>
    <property type="match status" value="1"/>
</dbReference>
<dbReference type="FunFam" id="3.30.1490.120:FF:000001">
    <property type="entry name" value="DNA-directed RNA polymerase II subunit RPB7"/>
    <property type="match status" value="1"/>
</dbReference>
<dbReference type="OrthoDB" id="1162399at2759"/>
<evidence type="ECO:0000313" key="8">
    <source>
        <dbReference type="Proteomes" id="UP000008743"/>
    </source>
</evidence>
<proteinExistence type="inferred from homology"/>
<organism evidence="7 8">
    <name type="scientific">Capsaspora owczarzaki (strain ATCC 30864)</name>
    <dbReference type="NCBI Taxonomy" id="595528"/>
    <lineage>
        <taxon>Eukaryota</taxon>
        <taxon>Filasterea</taxon>
        <taxon>Capsaspora</taxon>
    </lineage>
</organism>
<dbReference type="Pfam" id="PF03876">
    <property type="entry name" value="SHS2_Rpb7-N"/>
    <property type="match status" value="1"/>
</dbReference>
<comment type="subcellular location">
    <subcellularLocation>
        <location evidence="1">Nucleus</location>
    </subcellularLocation>
</comment>
<dbReference type="PANTHER" id="PTHR12709:SF4">
    <property type="entry name" value="DNA-DIRECTED RNA POLYMERASE II SUBUNIT RPB7"/>
    <property type="match status" value="1"/>
</dbReference>
<dbReference type="Gene3D" id="2.40.50.140">
    <property type="entry name" value="Nucleic acid-binding proteins"/>
    <property type="match status" value="1"/>
</dbReference>
<comment type="similarity">
    <text evidence="2">Belongs to the eukaryotic RPB7/RPC8 RNA polymerase subunit family.</text>
</comment>
<dbReference type="STRING" id="595528.A0A0D2VJJ5"/>
<dbReference type="GO" id="GO:0003697">
    <property type="term" value="F:single-stranded DNA binding"/>
    <property type="evidence" value="ECO:0007669"/>
    <property type="project" value="TreeGrafter"/>
</dbReference>